<evidence type="ECO:0000313" key="1">
    <source>
        <dbReference type="EMBL" id="BCS98519.1"/>
    </source>
</evidence>
<reference evidence="1 2" key="1">
    <citation type="submission" date="2021-02" db="EMBL/GenBank/DDBJ databases">
        <title>Complete genome of Desulfoluna sp. strain ASN36.</title>
        <authorList>
            <person name="Takahashi A."/>
            <person name="Kojima H."/>
            <person name="Fukui M."/>
        </authorList>
    </citation>
    <scope>NUCLEOTIDE SEQUENCE [LARGE SCALE GENOMIC DNA]</scope>
    <source>
        <strain evidence="1 2">ASN36</strain>
    </source>
</reference>
<accession>A0ABM7PMB9</accession>
<sequence length="79" mass="8311">MSSFPDRATQVAIMTANVTAKGTGLNPPLPSGRSFGGRGVFCFLITVATFLSIDSVPESARGMIRFGFRCQGENPLISG</sequence>
<gene>
    <name evidence="1" type="ORF">DSLASN_41510</name>
</gene>
<name>A0ABM7PMB9_9BACT</name>
<evidence type="ECO:0000313" key="2">
    <source>
        <dbReference type="Proteomes" id="UP001320148"/>
    </source>
</evidence>
<protein>
    <submittedName>
        <fullName evidence="1">Uncharacterized protein</fullName>
    </submittedName>
</protein>
<keyword evidence="2" id="KW-1185">Reference proteome</keyword>
<proteinExistence type="predicted"/>
<organism evidence="1 2">
    <name type="scientific">Desulfoluna limicola</name>
    <dbReference type="NCBI Taxonomy" id="2810562"/>
    <lineage>
        <taxon>Bacteria</taxon>
        <taxon>Pseudomonadati</taxon>
        <taxon>Thermodesulfobacteriota</taxon>
        <taxon>Desulfobacteria</taxon>
        <taxon>Desulfobacterales</taxon>
        <taxon>Desulfolunaceae</taxon>
        <taxon>Desulfoluna</taxon>
    </lineage>
</organism>
<dbReference type="EMBL" id="AP024488">
    <property type="protein sequence ID" value="BCS98519.1"/>
    <property type="molecule type" value="Genomic_DNA"/>
</dbReference>
<dbReference type="Proteomes" id="UP001320148">
    <property type="component" value="Chromosome"/>
</dbReference>